<proteinExistence type="inferred from homology"/>
<dbReference type="PROSITE" id="PS50262">
    <property type="entry name" value="G_PROTEIN_RECEP_F1_2"/>
    <property type="match status" value="1"/>
</dbReference>
<dbReference type="PRINTS" id="PR00245">
    <property type="entry name" value="OLFACTORYR"/>
</dbReference>
<keyword evidence="3 14" id="KW-0716">Sensory transduction</keyword>
<sequence>MRRGNQTSVTEFVILGFPSLEKFSILLFVVFLTIYLFTLVGNTLIFLLVRTDRRLHKPMFLLLNNLSLLEICYTSVIVPKMLSGFLPTSKNISFTGCMVQLYTFSALGAAECYLLTVMAYDRYLAICKPLHYATLMSSTSCLKLAAGSWIGGFISPVLPVVLISRLPFCGPNVINYFYCDAQPLLKLSCMDTFTTEASISILASTLIVSSFVLTVVSYIYIISTILRMSSATGRQKAFSTCGSHLTVVIVFYGTIVCMYVQPTGGYSLDVNKVLSLSYTVFTPMLNPIIYSLRNKDIKDALRRVIRRSNVCPRKRSDCHMKSGWKRAKVKVISVH</sequence>
<keyword evidence="10 13" id="KW-0675">Receptor</keyword>
<feature type="domain" description="G-protein coupled receptors family 1 profile" evidence="15">
    <location>
        <begin position="41"/>
        <end position="290"/>
    </location>
</feature>
<dbReference type="InterPro" id="IPR050939">
    <property type="entry name" value="Olfactory_GPCR1"/>
</dbReference>
<feature type="transmembrane region" description="Helical" evidence="14">
    <location>
        <begin position="25"/>
        <end position="49"/>
    </location>
</feature>
<dbReference type="GeneID" id="115457180"/>
<feature type="transmembrane region" description="Helical" evidence="14">
    <location>
        <begin position="99"/>
        <end position="120"/>
    </location>
</feature>
<keyword evidence="8 14" id="KW-0472">Membrane</keyword>
<comment type="similarity">
    <text evidence="13">Belongs to the G-protein coupled receptor 1 family.</text>
</comment>
<dbReference type="GO" id="GO:0004984">
    <property type="term" value="F:olfactory receptor activity"/>
    <property type="evidence" value="ECO:0007669"/>
    <property type="project" value="InterPro"/>
</dbReference>
<evidence type="ECO:0000256" key="5">
    <source>
        <dbReference type="ARBA" id="ARBA00022725"/>
    </source>
</evidence>
<dbReference type="InParanoid" id="A0A6P7WX16"/>
<evidence type="ECO:0000256" key="7">
    <source>
        <dbReference type="ARBA" id="ARBA00023040"/>
    </source>
</evidence>
<feature type="transmembrane region" description="Helical" evidence="14">
    <location>
        <begin position="273"/>
        <end position="292"/>
    </location>
</feature>
<evidence type="ECO:0000256" key="6">
    <source>
        <dbReference type="ARBA" id="ARBA00022989"/>
    </source>
</evidence>
<evidence type="ECO:0000256" key="10">
    <source>
        <dbReference type="ARBA" id="ARBA00023170"/>
    </source>
</evidence>
<dbReference type="AlphaFoldDB" id="A0A6P7WX16"/>
<organism evidence="16 17">
    <name type="scientific">Microcaecilia unicolor</name>
    <dbReference type="NCBI Taxonomy" id="1415580"/>
    <lineage>
        <taxon>Eukaryota</taxon>
        <taxon>Metazoa</taxon>
        <taxon>Chordata</taxon>
        <taxon>Craniata</taxon>
        <taxon>Vertebrata</taxon>
        <taxon>Euteleostomi</taxon>
        <taxon>Amphibia</taxon>
        <taxon>Gymnophiona</taxon>
        <taxon>Siphonopidae</taxon>
        <taxon>Microcaecilia</taxon>
    </lineage>
</organism>
<evidence type="ECO:0000256" key="2">
    <source>
        <dbReference type="ARBA" id="ARBA00022475"/>
    </source>
</evidence>
<keyword evidence="4 13" id="KW-0812">Transmembrane</keyword>
<dbReference type="CDD" id="cd13954">
    <property type="entry name" value="7tmA_OR"/>
    <property type="match status" value="1"/>
</dbReference>
<evidence type="ECO:0000256" key="3">
    <source>
        <dbReference type="ARBA" id="ARBA00022606"/>
    </source>
</evidence>
<evidence type="ECO:0000256" key="9">
    <source>
        <dbReference type="ARBA" id="ARBA00023157"/>
    </source>
</evidence>
<accession>A0A6P7WX16</accession>
<evidence type="ECO:0000259" key="15">
    <source>
        <dbReference type="PROSITE" id="PS50262"/>
    </source>
</evidence>
<evidence type="ECO:0000256" key="11">
    <source>
        <dbReference type="ARBA" id="ARBA00023180"/>
    </source>
</evidence>
<gene>
    <name evidence="17" type="primary">LOC115457180</name>
</gene>
<dbReference type="PANTHER" id="PTHR24242:SF407">
    <property type="entry name" value="OLFACTORY RECEPTOR"/>
    <property type="match status" value="1"/>
</dbReference>
<keyword evidence="2 14" id="KW-1003">Cell membrane</keyword>
<feature type="transmembrane region" description="Helical" evidence="14">
    <location>
        <begin position="61"/>
        <end position="79"/>
    </location>
</feature>
<dbReference type="Gene3D" id="1.20.1070.10">
    <property type="entry name" value="Rhodopsin 7-helix transmembrane proteins"/>
    <property type="match status" value="1"/>
</dbReference>
<dbReference type="FunFam" id="1.20.1070.10:FF:000001">
    <property type="entry name" value="Olfactory receptor"/>
    <property type="match status" value="1"/>
</dbReference>
<dbReference type="InterPro" id="IPR017452">
    <property type="entry name" value="GPCR_Rhodpsn_7TM"/>
</dbReference>
<keyword evidence="12 13" id="KW-0807">Transducer</keyword>
<comment type="subcellular location">
    <subcellularLocation>
        <location evidence="1 14">Cell membrane</location>
        <topology evidence="1 14">Multi-pass membrane protein</topology>
    </subcellularLocation>
</comment>
<dbReference type="PANTHER" id="PTHR24242">
    <property type="entry name" value="G-PROTEIN COUPLED RECEPTOR"/>
    <property type="match status" value="1"/>
</dbReference>
<dbReference type="GO" id="GO:0004930">
    <property type="term" value="F:G protein-coupled receptor activity"/>
    <property type="evidence" value="ECO:0007669"/>
    <property type="project" value="UniProtKB-KW"/>
</dbReference>
<keyword evidence="9" id="KW-1015">Disulfide bond</keyword>
<keyword evidence="6 14" id="KW-1133">Transmembrane helix</keyword>
<dbReference type="PRINTS" id="PR00237">
    <property type="entry name" value="GPCRRHODOPSN"/>
</dbReference>
<evidence type="ECO:0000256" key="8">
    <source>
        <dbReference type="ARBA" id="ARBA00023136"/>
    </source>
</evidence>
<evidence type="ECO:0000256" key="1">
    <source>
        <dbReference type="ARBA" id="ARBA00004651"/>
    </source>
</evidence>
<keyword evidence="7 13" id="KW-0297">G-protein coupled receptor</keyword>
<dbReference type="RefSeq" id="XP_030042464.1">
    <property type="nucleotide sequence ID" value="XM_030186604.1"/>
</dbReference>
<evidence type="ECO:0000256" key="14">
    <source>
        <dbReference type="RuleBase" id="RU363047"/>
    </source>
</evidence>
<feature type="transmembrane region" description="Helical" evidence="14">
    <location>
        <begin position="197"/>
        <end position="221"/>
    </location>
</feature>
<dbReference type="GO" id="GO:0005886">
    <property type="term" value="C:plasma membrane"/>
    <property type="evidence" value="ECO:0007669"/>
    <property type="project" value="UniProtKB-SubCell"/>
</dbReference>
<dbReference type="InterPro" id="IPR000276">
    <property type="entry name" value="GPCR_Rhodpsn"/>
</dbReference>
<evidence type="ECO:0000313" key="17">
    <source>
        <dbReference type="RefSeq" id="XP_030042464.1"/>
    </source>
</evidence>
<dbReference type="InterPro" id="IPR000725">
    <property type="entry name" value="Olfact_rcpt"/>
</dbReference>
<dbReference type="KEGG" id="muo:115457180"/>
<dbReference type="Proteomes" id="UP000515156">
    <property type="component" value="Chromosome 14"/>
</dbReference>
<keyword evidence="5 14" id="KW-0552">Olfaction</keyword>
<evidence type="ECO:0000313" key="16">
    <source>
        <dbReference type="Proteomes" id="UP000515156"/>
    </source>
</evidence>
<protein>
    <recommendedName>
        <fullName evidence="14">Olfactory receptor</fullName>
    </recommendedName>
</protein>
<feature type="transmembrane region" description="Helical" evidence="14">
    <location>
        <begin position="141"/>
        <end position="163"/>
    </location>
</feature>
<dbReference type="SUPFAM" id="SSF81321">
    <property type="entry name" value="Family A G protein-coupled receptor-like"/>
    <property type="match status" value="1"/>
</dbReference>
<keyword evidence="16" id="KW-1185">Reference proteome</keyword>
<feature type="transmembrane region" description="Helical" evidence="14">
    <location>
        <begin position="242"/>
        <end position="261"/>
    </location>
</feature>
<dbReference type="PROSITE" id="PS00237">
    <property type="entry name" value="G_PROTEIN_RECEP_F1_1"/>
    <property type="match status" value="1"/>
</dbReference>
<dbReference type="Pfam" id="PF13853">
    <property type="entry name" value="7tm_4"/>
    <property type="match status" value="1"/>
</dbReference>
<keyword evidence="11" id="KW-0325">Glycoprotein</keyword>
<evidence type="ECO:0000256" key="12">
    <source>
        <dbReference type="ARBA" id="ARBA00023224"/>
    </source>
</evidence>
<evidence type="ECO:0000256" key="4">
    <source>
        <dbReference type="ARBA" id="ARBA00022692"/>
    </source>
</evidence>
<evidence type="ECO:0000256" key="13">
    <source>
        <dbReference type="RuleBase" id="RU000688"/>
    </source>
</evidence>
<dbReference type="OrthoDB" id="9444602at2759"/>
<reference evidence="17" key="1">
    <citation type="submission" date="2025-08" db="UniProtKB">
        <authorList>
            <consortium name="RefSeq"/>
        </authorList>
    </citation>
    <scope>IDENTIFICATION</scope>
</reference>
<name>A0A6P7WX16_9AMPH</name>